<gene>
    <name evidence="2" type="ORF">G7Y89_g776</name>
</gene>
<evidence type="ECO:0000313" key="3">
    <source>
        <dbReference type="Proteomes" id="UP000566819"/>
    </source>
</evidence>
<dbReference type="SUPFAM" id="SSF46689">
    <property type="entry name" value="Homeodomain-like"/>
    <property type="match status" value="1"/>
</dbReference>
<keyword evidence="3" id="KW-1185">Reference proteome</keyword>
<protein>
    <recommendedName>
        <fullName evidence="4">Transposase</fullName>
    </recommendedName>
</protein>
<dbReference type="InterPro" id="IPR009057">
    <property type="entry name" value="Homeodomain-like_sf"/>
</dbReference>
<dbReference type="AlphaFoldDB" id="A0A8H4RXJ3"/>
<sequence length="278" mass="31876">MPPQRTPLRSISSNSLPRTHLTPSTRGIIIGKKSEGAHAAQIARDLKLDVATVKYTIAKASLRNENCSIPHAPRRKSYTDTDERHLLRYVRLHPEDTYAQVIQACGLDCKTTTVKKILKRHGITNLRYRDFESKKHRNFTNSYIEVLDAQSAFSPNLNPIEHIWWARKKMVIEQYLELSKGAGKVEADLLAMEEALKNYWTKIPKETFDKLYQRLRSRDSRSKYFGNSPAIPGIKKDRRVDDDQAEAKFGLHPGSSATVRRNSKLYLGPDKHKRKLTP</sequence>
<accession>A0A8H4RXJ3</accession>
<dbReference type="InterPro" id="IPR036397">
    <property type="entry name" value="RNaseH_sf"/>
</dbReference>
<evidence type="ECO:0008006" key="4">
    <source>
        <dbReference type="Google" id="ProtNLM"/>
    </source>
</evidence>
<feature type="compositionally biased region" description="Polar residues" evidence="1">
    <location>
        <begin position="7"/>
        <end position="24"/>
    </location>
</feature>
<evidence type="ECO:0000256" key="1">
    <source>
        <dbReference type="SAM" id="MobiDB-lite"/>
    </source>
</evidence>
<dbReference type="Gene3D" id="3.30.420.10">
    <property type="entry name" value="Ribonuclease H-like superfamily/Ribonuclease H"/>
    <property type="match status" value="1"/>
</dbReference>
<feature type="region of interest" description="Disordered" evidence="1">
    <location>
        <begin position="1"/>
        <end position="24"/>
    </location>
</feature>
<dbReference type="OrthoDB" id="3548492at2759"/>
<proteinExistence type="predicted"/>
<comment type="caution">
    <text evidence="2">The sequence shown here is derived from an EMBL/GenBank/DDBJ whole genome shotgun (WGS) entry which is preliminary data.</text>
</comment>
<name>A0A8H4RXJ3_9HELO</name>
<evidence type="ECO:0000313" key="2">
    <source>
        <dbReference type="EMBL" id="KAF4637308.1"/>
    </source>
</evidence>
<dbReference type="GO" id="GO:0003676">
    <property type="term" value="F:nucleic acid binding"/>
    <property type="evidence" value="ECO:0007669"/>
    <property type="project" value="InterPro"/>
</dbReference>
<dbReference type="EMBL" id="JAAMPI010000027">
    <property type="protein sequence ID" value="KAF4637308.1"/>
    <property type="molecule type" value="Genomic_DNA"/>
</dbReference>
<feature type="region of interest" description="Disordered" evidence="1">
    <location>
        <begin position="235"/>
        <end position="278"/>
    </location>
</feature>
<reference evidence="2 3" key="1">
    <citation type="submission" date="2020-03" db="EMBL/GenBank/DDBJ databases">
        <title>Draft Genome Sequence of Cudoniella acicularis.</title>
        <authorList>
            <person name="Buettner E."/>
            <person name="Kellner H."/>
        </authorList>
    </citation>
    <scope>NUCLEOTIDE SEQUENCE [LARGE SCALE GENOMIC DNA]</scope>
    <source>
        <strain evidence="2 3">DSM 108380</strain>
    </source>
</reference>
<feature type="compositionally biased region" description="Basic and acidic residues" evidence="1">
    <location>
        <begin position="235"/>
        <end position="246"/>
    </location>
</feature>
<organism evidence="2 3">
    <name type="scientific">Cudoniella acicularis</name>
    <dbReference type="NCBI Taxonomy" id="354080"/>
    <lineage>
        <taxon>Eukaryota</taxon>
        <taxon>Fungi</taxon>
        <taxon>Dikarya</taxon>
        <taxon>Ascomycota</taxon>
        <taxon>Pezizomycotina</taxon>
        <taxon>Leotiomycetes</taxon>
        <taxon>Helotiales</taxon>
        <taxon>Tricladiaceae</taxon>
        <taxon>Cudoniella</taxon>
    </lineage>
</organism>
<dbReference type="Proteomes" id="UP000566819">
    <property type="component" value="Unassembled WGS sequence"/>
</dbReference>